<dbReference type="EMBL" id="CP025544">
    <property type="protein sequence ID" value="AXK60659.1"/>
    <property type="molecule type" value="Genomic_DNA"/>
</dbReference>
<dbReference type="OrthoDB" id="9816289at2"/>
<dbReference type="AlphaFoldDB" id="A0A345ZBJ2"/>
<dbReference type="PANTHER" id="PTHR43046">
    <property type="entry name" value="GDP-MANNOSE MANNOSYL HYDROLASE"/>
    <property type="match status" value="1"/>
</dbReference>
<dbReference type="SUPFAM" id="SSF55811">
    <property type="entry name" value="Nudix"/>
    <property type="match status" value="1"/>
</dbReference>
<evidence type="ECO:0000313" key="5">
    <source>
        <dbReference type="Proteomes" id="UP000254834"/>
    </source>
</evidence>
<name>A0A345ZBJ2_9BACT</name>
<accession>A0A345ZBJ2</accession>
<keyword evidence="2" id="KW-0378">Hydrolase</keyword>
<dbReference type="InterPro" id="IPR015797">
    <property type="entry name" value="NUDIX_hydrolase-like_dom_sf"/>
</dbReference>
<keyword evidence="5" id="KW-1185">Reference proteome</keyword>
<dbReference type="KEGG" id="cdes:C0J27_02780"/>
<evidence type="ECO:0000259" key="3">
    <source>
        <dbReference type="PROSITE" id="PS51462"/>
    </source>
</evidence>
<dbReference type="RefSeq" id="WP_115585674.1">
    <property type="nucleotide sequence ID" value="NZ_CP025544.1"/>
</dbReference>
<dbReference type="PRINTS" id="PR00502">
    <property type="entry name" value="NUDIXFAMILY"/>
</dbReference>
<reference evidence="4 5" key="1">
    <citation type="submission" date="2017-12" db="EMBL/GenBank/DDBJ databases">
        <title>Chromulinavorax destructans is a abundant pathogen of dominant heterotrophic picoflagllates.</title>
        <authorList>
            <person name="Deeg C.M."/>
            <person name="Zimmer M."/>
            <person name="Suttle C.A."/>
        </authorList>
    </citation>
    <scope>NUCLEOTIDE SEQUENCE [LARGE SCALE GENOMIC DNA]</scope>
    <source>
        <strain evidence="4 5">SeV1</strain>
    </source>
</reference>
<evidence type="ECO:0000313" key="4">
    <source>
        <dbReference type="EMBL" id="AXK60659.1"/>
    </source>
</evidence>
<gene>
    <name evidence="4" type="ORF">C0J27_02780</name>
</gene>
<proteinExistence type="predicted"/>
<dbReference type="GO" id="GO:0016787">
    <property type="term" value="F:hydrolase activity"/>
    <property type="evidence" value="ECO:0007669"/>
    <property type="project" value="UniProtKB-KW"/>
</dbReference>
<organism evidence="4 5">
    <name type="scientific">Candidatus Chromulinivorax destructor</name>
    <dbReference type="NCBI Taxonomy" id="2066483"/>
    <lineage>
        <taxon>Bacteria</taxon>
        <taxon>Candidatus Babelota</taxon>
        <taxon>Candidatus Babeliae</taxon>
        <taxon>Candidatus Babeliales</taxon>
        <taxon>Candidatus Chromulinivoraceae</taxon>
        <taxon>Candidatus Chromulinivorax</taxon>
    </lineage>
</organism>
<dbReference type="Pfam" id="PF00293">
    <property type="entry name" value="NUDIX"/>
    <property type="match status" value="1"/>
</dbReference>
<dbReference type="PROSITE" id="PS51462">
    <property type="entry name" value="NUDIX"/>
    <property type="match status" value="1"/>
</dbReference>
<protein>
    <recommendedName>
        <fullName evidence="3">Nudix hydrolase domain-containing protein</fullName>
    </recommendedName>
</protein>
<dbReference type="PANTHER" id="PTHR43046:SF14">
    <property type="entry name" value="MUTT_NUDIX FAMILY PROTEIN"/>
    <property type="match status" value="1"/>
</dbReference>
<dbReference type="InterPro" id="IPR000086">
    <property type="entry name" value="NUDIX_hydrolase_dom"/>
</dbReference>
<comment type="cofactor">
    <cofactor evidence="1">
        <name>Mg(2+)</name>
        <dbReference type="ChEBI" id="CHEBI:18420"/>
    </cofactor>
</comment>
<feature type="domain" description="Nudix hydrolase" evidence="3">
    <location>
        <begin position="5"/>
        <end position="134"/>
    </location>
</feature>
<evidence type="ECO:0000256" key="1">
    <source>
        <dbReference type="ARBA" id="ARBA00001946"/>
    </source>
</evidence>
<dbReference type="InterPro" id="IPR020476">
    <property type="entry name" value="Nudix_hydrolase"/>
</dbReference>
<sequence length="141" mass="16111">MSALVKDYSYGIIPLQKVDGRWQSFVVQQTNSYWSFPKGHAEQNESAKESAERELFEETGLSVVAYYPVEPLFVMYKGHGKVTYQKEVMLFCASVQGSINLCPVEVLQGHWIDLEDLDKFIVFDAMQPLLASLKEIVRNIK</sequence>
<evidence type="ECO:0000256" key="2">
    <source>
        <dbReference type="ARBA" id="ARBA00022801"/>
    </source>
</evidence>
<dbReference type="Proteomes" id="UP000254834">
    <property type="component" value="Chromosome"/>
</dbReference>
<dbReference type="Gene3D" id="3.90.79.10">
    <property type="entry name" value="Nucleoside Triphosphate Pyrophosphohydrolase"/>
    <property type="match status" value="1"/>
</dbReference>